<dbReference type="EMBL" id="KI669493">
    <property type="protein sequence ID" value="OCF37072.1"/>
    <property type="molecule type" value="Genomic_DNA"/>
</dbReference>
<feature type="compositionally biased region" description="Low complexity" evidence="1">
    <location>
        <begin position="54"/>
        <end position="64"/>
    </location>
</feature>
<organism evidence="2 3">
    <name type="scientific">Kwoniella heveanensis BCC8398</name>
    <dbReference type="NCBI Taxonomy" id="1296120"/>
    <lineage>
        <taxon>Eukaryota</taxon>
        <taxon>Fungi</taxon>
        <taxon>Dikarya</taxon>
        <taxon>Basidiomycota</taxon>
        <taxon>Agaricomycotina</taxon>
        <taxon>Tremellomycetes</taxon>
        <taxon>Tremellales</taxon>
        <taxon>Cryptococcaceae</taxon>
        <taxon>Kwoniella</taxon>
    </lineage>
</organism>
<dbReference type="OrthoDB" id="2575630at2759"/>
<dbReference type="Proteomes" id="UP000092666">
    <property type="component" value="Unassembled WGS sequence"/>
</dbReference>
<feature type="region of interest" description="Disordered" evidence="1">
    <location>
        <begin position="477"/>
        <end position="527"/>
    </location>
</feature>
<reference evidence="2 3" key="1">
    <citation type="submission" date="2013-07" db="EMBL/GenBank/DDBJ databases">
        <title>The Genome Sequence of Cryptococcus heveanensis BCC8398.</title>
        <authorList>
            <consortium name="The Broad Institute Genome Sequencing Platform"/>
            <person name="Cuomo C."/>
            <person name="Litvintseva A."/>
            <person name="Chen Y."/>
            <person name="Heitman J."/>
            <person name="Sun S."/>
            <person name="Springer D."/>
            <person name="Dromer F."/>
            <person name="Young S.K."/>
            <person name="Zeng Q."/>
            <person name="Gargeya S."/>
            <person name="Fitzgerald M."/>
            <person name="Abouelleil A."/>
            <person name="Alvarado L."/>
            <person name="Berlin A.M."/>
            <person name="Chapman S.B."/>
            <person name="Dewar J."/>
            <person name="Goldberg J."/>
            <person name="Griggs A."/>
            <person name="Gujja S."/>
            <person name="Hansen M."/>
            <person name="Howarth C."/>
            <person name="Imamovic A."/>
            <person name="Larimer J."/>
            <person name="McCowan C."/>
            <person name="Murphy C."/>
            <person name="Pearson M."/>
            <person name="Priest M."/>
            <person name="Roberts A."/>
            <person name="Saif S."/>
            <person name="Shea T."/>
            <person name="Sykes S."/>
            <person name="Wortman J."/>
            <person name="Nusbaum C."/>
            <person name="Birren B."/>
        </authorList>
    </citation>
    <scope>NUCLEOTIDE SEQUENCE [LARGE SCALE GENOMIC DNA]</scope>
    <source>
        <strain evidence="2 3">BCC8398</strain>
    </source>
</reference>
<feature type="compositionally biased region" description="Low complexity" evidence="1">
    <location>
        <begin position="23"/>
        <end position="39"/>
    </location>
</feature>
<sequence length="527" mass="55762">MSNRSTTRHRTPHNTIPTPPLQRTTSRPGSSRPTTPSYRGDIPSRKSSTNHNLAQASTQSSQQQPEYPHMTEQPTTPIPRKTRRTRKGAKSSDQRYDDTFVADEPVDRSNDISTEDEETLFDILGVSSPAPAPTNSEAENGMLRLSSDDMNLALGKGTRQTGRKGRKNIDSQANTDSDTGRAPRRAQAEGSPLPKKREARGKFRIAATGNEGEEKGASDGDMPREQRKGKKGSKQASPLVDGDATDGLNLGAEKGLPAKPKISGLSASRPSHAPKKAQPAQSLAPEADLDAFETASLSQSLPSGGLAGPLNNKNRRSKGKKNGGSGDESAVWEMPEVAGGQELTWQQKLQASANPNDSPRRNNRATNTEKKSKKQSTATAIQPHPAPSTHALPAVPSPFNPRPVHARRASADTIPTSAPVNRSVPISAFDYHIPFHTGFNVHRAPQTPAKGVAAANGNMSNGILPIVGSGQFPRLQGGLGASEVGGPSGGDRRGSGNVPGLGPKYAGPTFHNSPAAASLSKPDLEDF</sequence>
<feature type="compositionally biased region" description="Basic residues" evidence="1">
    <location>
        <begin position="1"/>
        <end position="12"/>
    </location>
</feature>
<dbReference type="GO" id="GO:0016071">
    <property type="term" value="P:mRNA metabolic process"/>
    <property type="evidence" value="ECO:0007669"/>
    <property type="project" value="UniProtKB-ARBA"/>
</dbReference>
<feature type="region of interest" description="Disordered" evidence="1">
    <location>
        <begin position="1"/>
        <end position="417"/>
    </location>
</feature>
<evidence type="ECO:0000313" key="2">
    <source>
        <dbReference type="EMBL" id="OCF37072.1"/>
    </source>
</evidence>
<dbReference type="AlphaFoldDB" id="A0A1B9H1C3"/>
<evidence type="ECO:0000313" key="3">
    <source>
        <dbReference type="Proteomes" id="UP000092666"/>
    </source>
</evidence>
<reference evidence="3" key="2">
    <citation type="submission" date="2013-12" db="EMBL/GenBank/DDBJ databases">
        <title>Evolution of pathogenesis and genome organization in the Tremellales.</title>
        <authorList>
            <person name="Cuomo C."/>
            <person name="Litvintseva A."/>
            <person name="Heitman J."/>
            <person name="Chen Y."/>
            <person name="Sun S."/>
            <person name="Springer D."/>
            <person name="Dromer F."/>
            <person name="Young S."/>
            <person name="Zeng Q."/>
            <person name="Chapman S."/>
            <person name="Gujja S."/>
            <person name="Saif S."/>
            <person name="Birren B."/>
        </authorList>
    </citation>
    <scope>NUCLEOTIDE SEQUENCE [LARGE SCALE GENOMIC DNA]</scope>
    <source>
        <strain evidence="3">BCC8398</strain>
    </source>
</reference>
<accession>A0A1B9H1C3</accession>
<proteinExistence type="predicted"/>
<dbReference type="Pfam" id="PF15365">
    <property type="entry name" value="PNRC"/>
    <property type="match status" value="1"/>
</dbReference>
<dbReference type="InterPro" id="IPR028322">
    <property type="entry name" value="PNRC-like_rgn"/>
</dbReference>
<protein>
    <submittedName>
        <fullName evidence="2">Uncharacterized protein</fullName>
    </submittedName>
</protein>
<gene>
    <name evidence="2" type="ORF">I316_00977</name>
</gene>
<name>A0A1B9H1C3_9TREE</name>
<feature type="compositionally biased region" description="Polar residues" evidence="1">
    <location>
        <begin position="343"/>
        <end position="357"/>
    </location>
</feature>
<evidence type="ECO:0000256" key="1">
    <source>
        <dbReference type="SAM" id="MobiDB-lite"/>
    </source>
</evidence>
<feature type="compositionally biased region" description="Basic residues" evidence="1">
    <location>
        <begin position="80"/>
        <end position="89"/>
    </location>
</feature>
<keyword evidence="3" id="KW-1185">Reference proteome</keyword>
<feature type="compositionally biased region" description="Basic and acidic residues" evidence="1">
    <location>
        <begin position="212"/>
        <end position="226"/>
    </location>
</feature>